<dbReference type="InterPro" id="IPR036759">
    <property type="entry name" value="TPK_catalytic_sf"/>
</dbReference>
<evidence type="ECO:0000313" key="6">
    <source>
        <dbReference type="EMBL" id="KON29237.1"/>
    </source>
</evidence>
<gene>
    <name evidence="6" type="ORF">AC477_06160</name>
</gene>
<keyword evidence="4" id="KW-0067">ATP-binding</keyword>
<evidence type="ECO:0000313" key="7">
    <source>
        <dbReference type="Proteomes" id="UP000037237"/>
    </source>
</evidence>
<accession>A0A0M0BKU3</accession>
<dbReference type="CDD" id="cd07995">
    <property type="entry name" value="TPK"/>
    <property type="match status" value="1"/>
</dbReference>
<dbReference type="SUPFAM" id="SSF63862">
    <property type="entry name" value="Thiamin pyrophosphokinase, substrate-binding domain"/>
    <property type="match status" value="1"/>
</dbReference>
<dbReference type="EMBL" id="LFWU01000164">
    <property type="protein sequence ID" value="KON29237.1"/>
    <property type="molecule type" value="Genomic_DNA"/>
</dbReference>
<dbReference type="GO" id="GO:0009229">
    <property type="term" value="P:thiamine diphosphate biosynthetic process"/>
    <property type="evidence" value="ECO:0007669"/>
    <property type="project" value="InterPro"/>
</dbReference>
<name>A0A0M0BKU3_9ARCH</name>
<dbReference type="GO" id="GO:0004788">
    <property type="term" value="F:thiamine diphosphokinase activity"/>
    <property type="evidence" value="ECO:0007669"/>
    <property type="project" value="InterPro"/>
</dbReference>
<keyword evidence="3" id="KW-0418">Kinase</keyword>
<dbReference type="Pfam" id="PF04265">
    <property type="entry name" value="TPK_B1_binding"/>
    <property type="match status" value="1"/>
</dbReference>
<evidence type="ECO:0000256" key="1">
    <source>
        <dbReference type="ARBA" id="ARBA00022679"/>
    </source>
</evidence>
<proteinExistence type="predicted"/>
<comment type="caution">
    <text evidence="6">The sequence shown here is derived from an EMBL/GenBank/DDBJ whole genome shotgun (WGS) entry which is preliminary data.</text>
</comment>
<evidence type="ECO:0000259" key="5">
    <source>
        <dbReference type="SMART" id="SM00983"/>
    </source>
</evidence>
<keyword evidence="1" id="KW-0808">Transferase</keyword>
<dbReference type="Proteomes" id="UP000037237">
    <property type="component" value="Unassembled WGS sequence"/>
</dbReference>
<dbReference type="GO" id="GO:0016301">
    <property type="term" value="F:kinase activity"/>
    <property type="evidence" value="ECO:0007669"/>
    <property type="project" value="UniProtKB-KW"/>
</dbReference>
<dbReference type="GO" id="GO:0030975">
    <property type="term" value="F:thiamine binding"/>
    <property type="evidence" value="ECO:0007669"/>
    <property type="project" value="InterPro"/>
</dbReference>
<protein>
    <recommendedName>
        <fullName evidence="5">Thiamin pyrophosphokinase thiamin-binding domain-containing protein</fullName>
    </recommendedName>
</protein>
<dbReference type="PANTHER" id="PTHR41299">
    <property type="entry name" value="THIAMINE PYROPHOSPHOKINASE"/>
    <property type="match status" value="1"/>
</dbReference>
<reference evidence="6 7" key="1">
    <citation type="submission" date="2015-06" db="EMBL/GenBank/DDBJ databases">
        <title>New insights into the roles of widespread benthic archaea in carbon and nitrogen cycling.</title>
        <authorList>
            <person name="Lazar C.S."/>
            <person name="Baker B.J."/>
            <person name="Seitz K.W."/>
            <person name="Hyde A.S."/>
            <person name="Dick G.J."/>
            <person name="Hinrichs K.-U."/>
            <person name="Teske A.P."/>
        </authorList>
    </citation>
    <scope>NUCLEOTIDE SEQUENCE [LARGE SCALE GENOMIC DNA]</scope>
    <source>
        <strain evidence="6">SG8-32-1</strain>
    </source>
</reference>
<dbReference type="InterPro" id="IPR006282">
    <property type="entry name" value="Thi_PPkinase"/>
</dbReference>
<dbReference type="AlphaFoldDB" id="A0A0M0BKU3"/>
<dbReference type="GO" id="GO:0006772">
    <property type="term" value="P:thiamine metabolic process"/>
    <property type="evidence" value="ECO:0007669"/>
    <property type="project" value="InterPro"/>
</dbReference>
<evidence type="ECO:0000256" key="2">
    <source>
        <dbReference type="ARBA" id="ARBA00022741"/>
    </source>
</evidence>
<dbReference type="InterPro" id="IPR007371">
    <property type="entry name" value="TPK_catalytic"/>
</dbReference>
<sequence>MKDDRAVIISHGNVINKEFFKKLIKESDYIIAANGGSKHARNFGLIPDVIIGDLDSISKKDYLFFLNKGSVFKKYDPIKDKTDIHLAIEYAMESGFKEILLVCVFGNRLDHILANIFLLMKVVEAGISIKIVDEFQEIILICKSRKIEGNVGDVISLIPLTPTVSGLKSSGLKYSPKNGILKMADTLGISNVLTKKSATITINNGKLLIIKPNSSRL</sequence>
<dbReference type="InterPro" id="IPR053149">
    <property type="entry name" value="TPK"/>
</dbReference>
<dbReference type="Gene3D" id="3.40.50.10240">
    <property type="entry name" value="Thiamin pyrophosphokinase, catalytic domain"/>
    <property type="match status" value="1"/>
</dbReference>
<dbReference type="Pfam" id="PF04263">
    <property type="entry name" value="TPK_catalytic"/>
    <property type="match status" value="1"/>
</dbReference>
<keyword evidence="2" id="KW-0547">Nucleotide-binding</keyword>
<dbReference type="PATRIC" id="fig|1685124.3.peg.1272"/>
<evidence type="ECO:0000256" key="4">
    <source>
        <dbReference type="ARBA" id="ARBA00022840"/>
    </source>
</evidence>
<dbReference type="PANTHER" id="PTHR41299:SF1">
    <property type="entry name" value="THIAMINE PYROPHOSPHOKINASE"/>
    <property type="match status" value="1"/>
</dbReference>
<dbReference type="InterPro" id="IPR036371">
    <property type="entry name" value="TPK_B1-bd_sf"/>
</dbReference>
<evidence type="ECO:0000256" key="3">
    <source>
        <dbReference type="ARBA" id="ARBA00022777"/>
    </source>
</evidence>
<dbReference type="SMART" id="SM00983">
    <property type="entry name" value="TPK_B1_binding"/>
    <property type="match status" value="1"/>
</dbReference>
<organism evidence="6 7">
    <name type="scientific">miscellaneous Crenarchaeota group-1 archaeon SG8-32-1</name>
    <dbReference type="NCBI Taxonomy" id="1685124"/>
    <lineage>
        <taxon>Archaea</taxon>
        <taxon>Candidatus Bathyarchaeota</taxon>
        <taxon>MCG-1</taxon>
    </lineage>
</organism>
<feature type="domain" description="Thiamin pyrophosphokinase thiamin-binding" evidence="5">
    <location>
        <begin position="149"/>
        <end position="208"/>
    </location>
</feature>
<dbReference type="GO" id="GO:0005524">
    <property type="term" value="F:ATP binding"/>
    <property type="evidence" value="ECO:0007669"/>
    <property type="project" value="UniProtKB-KW"/>
</dbReference>
<dbReference type="InterPro" id="IPR007373">
    <property type="entry name" value="Thiamin_PyroPKinase_B1-bd"/>
</dbReference>
<dbReference type="SUPFAM" id="SSF63999">
    <property type="entry name" value="Thiamin pyrophosphokinase, catalytic domain"/>
    <property type="match status" value="1"/>
</dbReference>
<dbReference type="NCBIfam" id="TIGR01378">
    <property type="entry name" value="thi_PPkinase"/>
    <property type="match status" value="1"/>
</dbReference>